<dbReference type="InterPro" id="IPR018502">
    <property type="entry name" value="Annexin_repeat"/>
</dbReference>
<evidence type="ECO:0008006" key="7">
    <source>
        <dbReference type="Google" id="ProtNLM"/>
    </source>
</evidence>
<dbReference type="Gene3D" id="1.10.220.10">
    <property type="entry name" value="Annexin"/>
    <property type="match status" value="4"/>
</dbReference>
<dbReference type="GO" id="GO:0005634">
    <property type="term" value="C:nucleus"/>
    <property type="evidence" value="ECO:0007669"/>
    <property type="project" value="TreeGrafter"/>
</dbReference>
<dbReference type="GO" id="GO:0005509">
    <property type="term" value="F:calcium ion binding"/>
    <property type="evidence" value="ECO:0007669"/>
    <property type="project" value="InterPro"/>
</dbReference>
<name>A0A5N6U592_ASPAV</name>
<comment type="similarity">
    <text evidence="1">Belongs to the annexin family.</text>
</comment>
<feature type="compositionally biased region" description="Pro residues" evidence="4">
    <location>
        <begin position="1"/>
        <end position="28"/>
    </location>
</feature>
<dbReference type="PANTHER" id="PTHR10502">
    <property type="entry name" value="ANNEXIN"/>
    <property type="match status" value="1"/>
</dbReference>
<evidence type="ECO:0000256" key="1">
    <source>
        <dbReference type="ARBA" id="ARBA00007831"/>
    </source>
</evidence>
<dbReference type="Proteomes" id="UP000325780">
    <property type="component" value="Unassembled WGS sequence"/>
</dbReference>
<dbReference type="GO" id="GO:0005886">
    <property type="term" value="C:plasma membrane"/>
    <property type="evidence" value="ECO:0007669"/>
    <property type="project" value="TreeGrafter"/>
</dbReference>
<evidence type="ECO:0000256" key="3">
    <source>
        <dbReference type="ARBA" id="ARBA00023216"/>
    </source>
</evidence>
<dbReference type="Pfam" id="PF00191">
    <property type="entry name" value="Annexin"/>
    <property type="match status" value="4"/>
</dbReference>
<evidence type="ECO:0000256" key="2">
    <source>
        <dbReference type="ARBA" id="ARBA00022737"/>
    </source>
</evidence>
<dbReference type="EMBL" id="ML742035">
    <property type="protein sequence ID" value="KAE8153744.1"/>
    <property type="molecule type" value="Genomic_DNA"/>
</dbReference>
<organism evidence="5 6">
    <name type="scientific">Aspergillus avenaceus</name>
    <dbReference type="NCBI Taxonomy" id="36643"/>
    <lineage>
        <taxon>Eukaryota</taxon>
        <taxon>Fungi</taxon>
        <taxon>Dikarya</taxon>
        <taxon>Ascomycota</taxon>
        <taxon>Pezizomycotina</taxon>
        <taxon>Eurotiomycetes</taxon>
        <taxon>Eurotiomycetidae</taxon>
        <taxon>Eurotiales</taxon>
        <taxon>Aspergillaceae</taxon>
        <taxon>Aspergillus</taxon>
        <taxon>Aspergillus subgen. Circumdati</taxon>
    </lineage>
</organism>
<sequence>MSYNPHYPPNQPPYPHGAPQGFPQPPYPQHQSPNLGYGAPPPGQYNRPPPSHPGQYDRPPLPPPGQGGYPPHGYPPPGPGHHMPPASHSPYGAPPQQFPPQGSMGHPHAPPPAGPFGGGPVGGHPSPYPPQQQFHGPSPSQPSLGYVPGQVAPGDFTREAEVLRKAMKGFGTDEKALIQVLSKKDPVQMATLRHTYSNYIRRDLYKDVHSETGSYFRQGLLAVIDGPLLHDGSCVREAVKGMGTKEWMLTDVLVSRSNADLNAIKSAYRRTYNRSLEKDVEDDLSYETRNLFGMILRATRHEENFPVDRRAMEEETKSLHSATTVRVKNNVQEVCAIFARSSDNELRAINEIFTERYNSSLEKHLEKQFSGHMQEAILHMLRGAIDPAMRDAVLLEDCMKGMGTKDERLVVRVVRLHWNHAHKDQVKRAYEHRFKKNLIDRVRGETSGDYQRLMVALLE</sequence>
<dbReference type="GO" id="GO:0005737">
    <property type="term" value="C:cytoplasm"/>
    <property type="evidence" value="ECO:0007669"/>
    <property type="project" value="TreeGrafter"/>
</dbReference>
<keyword evidence="3" id="KW-0041">Annexin</keyword>
<dbReference type="SUPFAM" id="SSF47874">
    <property type="entry name" value="Annexin"/>
    <property type="match status" value="1"/>
</dbReference>
<dbReference type="AlphaFoldDB" id="A0A5N6U592"/>
<dbReference type="PRINTS" id="PR00196">
    <property type="entry name" value="ANNEXIN"/>
</dbReference>
<dbReference type="GO" id="GO:0005544">
    <property type="term" value="F:calcium-dependent phospholipid binding"/>
    <property type="evidence" value="ECO:0007669"/>
    <property type="project" value="InterPro"/>
</dbReference>
<dbReference type="InterPro" id="IPR009117">
    <property type="entry name" value="ANX14"/>
</dbReference>
<evidence type="ECO:0000313" key="6">
    <source>
        <dbReference type="Proteomes" id="UP000325780"/>
    </source>
</evidence>
<evidence type="ECO:0000313" key="5">
    <source>
        <dbReference type="EMBL" id="KAE8153744.1"/>
    </source>
</evidence>
<dbReference type="PANTHER" id="PTHR10502:SF102">
    <property type="entry name" value="ANNEXIN B11"/>
    <property type="match status" value="1"/>
</dbReference>
<keyword evidence="2" id="KW-0677">Repeat</keyword>
<dbReference type="PROSITE" id="PS51897">
    <property type="entry name" value="ANNEXIN_2"/>
    <property type="match status" value="4"/>
</dbReference>
<accession>A0A5N6U592</accession>
<dbReference type="GO" id="GO:0012506">
    <property type="term" value="C:vesicle membrane"/>
    <property type="evidence" value="ECO:0007669"/>
    <property type="project" value="TreeGrafter"/>
</dbReference>
<feature type="region of interest" description="Disordered" evidence="4">
    <location>
        <begin position="1"/>
        <end position="152"/>
    </location>
</feature>
<feature type="compositionally biased region" description="Pro residues" evidence="4">
    <location>
        <begin position="39"/>
        <end position="52"/>
    </location>
</feature>
<proteinExistence type="inferred from homology"/>
<dbReference type="InterPro" id="IPR037104">
    <property type="entry name" value="Annexin_sf"/>
</dbReference>
<dbReference type="PRINTS" id="PR01813">
    <property type="entry name" value="ANNEXINFUNGI"/>
</dbReference>
<dbReference type="OrthoDB" id="37886at2759"/>
<dbReference type="InterPro" id="IPR001464">
    <property type="entry name" value="Annexin"/>
</dbReference>
<evidence type="ECO:0000256" key="4">
    <source>
        <dbReference type="SAM" id="MobiDB-lite"/>
    </source>
</evidence>
<reference evidence="5 6" key="1">
    <citation type="submission" date="2019-04" db="EMBL/GenBank/DDBJ databases">
        <title>Friends and foes A comparative genomics study of 23 Aspergillus species from section Flavi.</title>
        <authorList>
            <consortium name="DOE Joint Genome Institute"/>
            <person name="Kjaerbolling I."/>
            <person name="Vesth T."/>
            <person name="Frisvad J.C."/>
            <person name="Nybo J.L."/>
            <person name="Theobald S."/>
            <person name="Kildgaard S."/>
            <person name="Isbrandt T."/>
            <person name="Kuo A."/>
            <person name="Sato A."/>
            <person name="Lyhne E.K."/>
            <person name="Kogle M.E."/>
            <person name="Wiebenga A."/>
            <person name="Kun R.S."/>
            <person name="Lubbers R.J."/>
            <person name="Makela M.R."/>
            <person name="Barry K."/>
            <person name="Chovatia M."/>
            <person name="Clum A."/>
            <person name="Daum C."/>
            <person name="Haridas S."/>
            <person name="He G."/>
            <person name="LaButti K."/>
            <person name="Lipzen A."/>
            <person name="Mondo S."/>
            <person name="Riley R."/>
            <person name="Salamov A."/>
            <person name="Simmons B.A."/>
            <person name="Magnuson J.K."/>
            <person name="Henrissat B."/>
            <person name="Mortensen U.H."/>
            <person name="Larsen T.O."/>
            <person name="Devries R.P."/>
            <person name="Grigoriev I.V."/>
            <person name="Machida M."/>
            <person name="Baker S.E."/>
            <person name="Andersen M.R."/>
        </authorList>
    </citation>
    <scope>NUCLEOTIDE SEQUENCE [LARGE SCALE GENOMIC DNA]</scope>
    <source>
        <strain evidence="5 6">IBT 18842</strain>
    </source>
</reference>
<gene>
    <name evidence="5" type="ORF">BDV25DRAFT_148712</name>
</gene>
<dbReference type="GO" id="GO:0001786">
    <property type="term" value="F:phosphatidylserine binding"/>
    <property type="evidence" value="ECO:0007669"/>
    <property type="project" value="TreeGrafter"/>
</dbReference>
<keyword evidence="6" id="KW-1185">Reference proteome</keyword>
<dbReference type="SMART" id="SM00335">
    <property type="entry name" value="ANX"/>
    <property type="match status" value="4"/>
</dbReference>
<protein>
    <recommendedName>
        <fullName evidence="7">Annexin</fullName>
    </recommendedName>
</protein>